<feature type="transmembrane region" description="Helical" evidence="5">
    <location>
        <begin position="314"/>
        <end position="332"/>
    </location>
</feature>
<feature type="transmembrane region" description="Helical" evidence="5">
    <location>
        <begin position="139"/>
        <end position="157"/>
    </location>
</feature>
<dbReference type="PANTHER" id="PTHR11132">
    <property type="entry name" value="SOLUTE CARRIER FAMILY 35"/>
    <property type="match status" value="1"/>
</dbReference>
<feature type="domain" description="Sugar phosphate transporter" evidence="6">
    <location>
        <begin position="36"/>
        <end position="330"/>
    </location>
</feature>
<evidence type="ECO:0000256" key="3">
    <source>
        <dbReference type="ARBA" id="ARBA00022989"/>
    </source>
</evidence>
<sequence>MVSPDEKTDEKPFLPPPATSASAYAHHQKQHSATIILLVVAFYWAASLSVVFLNKYILSVSEYKFPFPLFVTWFQLVVAFVILLVWGTLGQRVNSSSLIPPYEFDLSIARKVTPLTFVYVMMLAFNNLCLQYVEVTFYQVARSLSIIFNIFFTYTLLGAKTSFAALVCCGIVFFGFIIGSYGEINFSWEGIIYGVASSAFVALYGIYVKKTLSVVDNNQWRLLHYNTTLSIIFLLPLVIFAGELQQIVLVDFLHKWGFWTLMTITGITGFVINIAMFLQIKFTTPLTNTISGTAKSCFQTALAAWYFQNPISPLNGTGIFLALFGSGLYSWVRYKEMLRK</sequence>
<gene>
    <name evidence="7" type="primary">slc35c1_5</name>
    <name evidence="7" type="ORF">g.28428</name>
</gene>
<feature type="transmembrane region" description="Helical" evidence="5">
    <location>
        <begin position="190"/>
        <end position="208"/>
    </location>
</feature>
<accession>A0A1D1Y9T1</accession>
<keyword evidence="4 5" id="KW-0472">Membrane</keyword>
<dbReference type="Pfam" id="PF03151">
    <property type="entry name" value="TPT"/>
    <property type="match status" value="1"/>
</dbReference>
<evidence type="ECO:0000256" key="2">
    <source>
        <dbReference type="ARBA" id="ARBA00022692"/>
    </source>
</evidence>
<comment type="subcellular location">
    <subcellularLocation>
        <location evidence="1">Membrane</location>
        <topology evidence="1">Multi-pass membrane protein</topology>
    </subcellularLocation>
</comment>
<evidence type="ECO:0000313" key="7">
    <source>
        <dbReference type="EMBL" id="JAT51395.1"/>
    </source>
</evidence>
<feature type="transmembrane region" description="Helical" evidence="5">
    <location>
        <begin position="256"/>
        <end position="278"/>
    </location>
</feature>
<name>A0A1D1Y9T1_9ARAE</name>
<keyword evidence="2 5" id="KW-0812">Transmembrane</keyword>
<feature type="transmembrane region" description="Helical" evidence="5">
    <location>
        <begin position="35"/>
        <end position="58"/>
    </location>
</feature>
<keyword evidence="3 5" id="KW-1133">Transmembrane helix</keyword>
<proteinExistence type="predicted"/>
<protein>
    <submittedName>
        <fullName evidence="7">GDP-fucose transporter 1</fullName>
    </submittedName>
</protein>
<evidence type="ECO:0000256" key="4">
    <source>
        <dbReference type="ARBA" id="ARBA00023136"/>
    </source>
</evidence>
<dbReference type="EMBL" id="GDJX01016541">
    <property type="protein sequence ID" value="JAT51395.1"/>
    <property type="molecule type" value="Transcribed_RNA"/>
</dbReference>
<feature type="transmembrane region" description="Helical" evidence="5">
    <location>
        <begin position="112"/>
        <end position="133"/>
    </location>
</feature>
<evidence type="ECO:0000256" key="1">
    <source>
        <dbReference type="ARBA" id="ARBA00004141"/>
    </source>
</evidence>
<feature type="transmembrane region" description="Helical" evidence="5">
    <location>
        <begin position="229"/>
        <end position="250"/>
    </location>
</feature>
<dbReference type="InterPro" id="IPR004853">
    <property type="entry name" value="Sugar_P_trans_dom"/>
</dbReference>
<dbReference type="AlphaFoldDB" id="A0A1D1Y9T1"/>
<feature type="transmembrane region" description="Helical" evidence="5">
    <location>
        <begin position="164"/>
        <end position="184"/>
    </location>
</feature>
<evidence type="ECO:0000259" key="6">
    <source>
        <dbReference type="Pfam" id="PF03151"/>
    </source>
</evidence>
<dbReference type="InterPro" id="IPR050186">
    <property type="entry name" value="TPT_transporter"/>
</dbReference>
<feature type="transmembrane region" description="Helical" evidence="5">
    <location>
        <begin position="70"/>
        <end position="91"/>
    </location>
</feature>
<evidence type="ECO:0000256" key="5">
    <source>
        <dbReference type="SAM" id="Phobius"/>
    </source>
</evidence>
<organism evidence="7">
    <name type="scientific">Anthurium amnicola</name>
    <dbReference type="NCBI Taxonomy" id="1678845"/>
    <lineage>
        <taxon>Eukaryota</taxon>
        <taxon>Viridiplantae</taxon>
        <taxon>Streptophyta</taxon>
        <taxon>Embryophyta</taxon>
        <taxon>Tracheophyta</taxon>
        <taxon>Spermatophyta</taxon>
        <taxon>Magnoliopsida</taxon>
        <taxon>Liliopsida</taxon>
        <taxon>Araceae</taxon>
        <taxon>Pothoideae</taxon>
        <taxon>Potheae</taxon>
        <taxon>Anthurium</taxon>
    </lineage>
</organism>
<dbReference type="GO" id="GO:0016020">
    <property type="term" value="C:membrane"/>
    <property type="evidence" value="ECO:0007669"/>
    <property type="project" value="UniProtKB-SubCell"/>
</dbReference>
<reference evidence="7" key="1">
    <citation type="submission" date="2015-07" db="EMBL/GenBank/DDBJ databases">
        <title>Transcriptome Assembly of Anthurium amnicola.</title>
        <authorList>
            <person name="Suzuki J."/>
        </authorList>
    </citation>
    <scope>NUCLEOTIDE SEQUENCE</scope>
</reference>